<dbReference type="SUPFAM" id="SSF141868">
    <property type="entry name" value="EAL domain-like"/>
    <property type="match status" value="1"/>
</dbReference>
<evidence type="ECO:0000313" key="2">
    <source>
        <dbReference type="EMBL" id="TCV79017.1"/>
    </source>
</evidence>
<dbReference type="EMBL" id="SMCO01000037">
    <property type="protein sequence ID" value="TCV79017.1"/>
    <property type="molecule type" value="Genomic_DNA"/>
</dbReference>
<organism evidence="2 3">
    <name type="scientific">Sulfurirhabdus autotrophica</name>
    <dbReference type="NCBI Taxonomy" id="1706046"/>
    <lineage>
        <taxon>Bacteria</taxon>
        <taxon>Pseudomonadati</taxon>
        <taxon>Pseudomonadota</taxon>
        <taxon>Betaproteobacteria</taxon>
        <taxon>Nitrosomonadales</taxon>
        <taxon>Sulfuricellaceae</taxon>
        <taxon>Sulfurirhabdus</taxon>
    </lineage>
</organism>
<protein>
    <submittedName>
        <fullName evidence="2">EAL and modified HD-GYP domain-containing signal transduction protein</fullName>
    </submittedName>
</protein>
<evidence type="ECO:0000313" key="3">
    <source>
        <dbReference type="Proteomes" id="UP000295367"/>
    </source>
</evidence>
<accession>A0A4R3XUA0</accession>
<reference evidence="2 3" key="1">
    <citation type="submission" date="2019-03" db="EMBL/GenBank/DDBJ databases">
        <title>Genomic Encyclopedia of Type Strains, Phase IV (KMG-IV): sequencing the most valuable type-strain genomes for metagenomic binning, comparative biology and taxonomic classification.</title>
        <authorList>
            <person name="Goeker M."/>
        </authorList>
    </citation>
    <scope>NUCLEOTIDE SEQUENCE [LARGE SCALE GENOMIC DNA]</scope>
    <source>
        <strain evidence="2 3">DSM 100309</strain>
    </source>
</reference>
<dbReference type="AlphaFoldDB" id="A0A4R3XUA0"/>
<dbReference type="SUPFAM" id="SSF109604">
    <property type="entry name" value="HD-domain/PDEase-like"/>
    <property type="match status" value="1"/>
</dbReference>
<keyword evidence="3" id="KW-1185">Reference proteome</keyword>
<dbReference type="PANTHER" id="PTHR33525">
    <property type="match status" value="1"/>
</dbReference>
<feature type="domain" description="HDOD" evidence="1">
    <location>
        <begin position="278"/>
        <end position="468"/>
    </location>
</feature>
<dbReference type="Gene3D" id="3.20.20.450">
    <property type="entry name" value="EAL domain"/>
    <property type="match status" value="1"/>
</dbReference>
<dbReference type="RefSeq" id="WP_223248311.1">
    <property type="nucleotide sequence ID" value="NZ_BHVT01000048.1"/>
</dbReference>
<dbReference type="Proteomes" id="UP000295367">
    <property type="component" value="Unassembled WGS sequence"/>
</dbReference>
<evidence type="ECO:0000259" key="1">
    <source>
        <dbReference type="PROSITE" id="PS51833"/>
    </source>
</evidence>
<dbReference type="Pfam" id="PF08668">
    <property type="entry name" value="HDOD"/>
    <property type="match status" value="1"/>
</dbReference>
<name>A0A4R3XUA0_9PROT</name>
<proteinExistence type="predicted"/>
<gene>
    <name evidence="2" type="ORF">EDC63_1375</name>
</gene>
<dbReference type="Gene3D" id="1.10.3210.10">
    <property type="entry name" value="Hypothetical protein af1432"/>
    <property type="match status" value="1"/>
</dbReference>
<dbReference type="InterPro" id="IPR035919">
    <property type="entry name" value="EAL_sf"/>
</dbReference>
<dbReference type="PANTHER" id="PTHR33525:SF4">
    <property type="entry name" value="CYCLIC DI-GMP PHOSPHODIESTERASE CDGJ"/>
    <property type="match status" value="1"/>
</dbReference>
<comment type="caution">
    <text evidence="2">The sequence shown here is derived from an EMBL/GenBank/DDBJ whole genome shotgun (WGS) entry which is preliminary data.</text>
</comment>
<dbReference type="InterPro" id="IPR052340">
    <property type="entry name" value="RNase_Y/CdgJ"/>
</dbReference>
<dbReference type="PROSITE" id="PS51833">
    <property type="entry name" value="HDOD"/>
    <property type="match status" value="1"/>
</dbReference>
<dbReference type="InterPro" id="IPR013976">
    <property type="entry name" value="HDOD"/>
</dbReference>
<sequence>MLEKYLKFLKSDKSAPVKKQEKPIENVATEKDKAPLIPPLNPPVQVGRKIVDTQDVSPETIVTDVMEIETNGERAQGSQTLQRFLGHQPILDASHRVIGYELKLQNKRALPPTDAANTIQKMQDEMLIISVIDLDFQKALGNKLTFINLSPATLFNPLIEQLPKEKVCVAIHLEPGAPQPLFERCQELVKQGIPLALEDFEYVPQLDAFLKLSKYVRIDTRQYDALMLSEQIGKMKKVASPLFIAKNVETNDAFDAYKNLSFNSFQGYYFTKLQPDSPQRLDSNRIRVMEMLNMVMNHAEISELEQKVKLDAALSVKLLKYINCPANGLQQTIRSIGHALVLLGYDQLYRWLTLLMFTTGKADERSRALLKSALIRARFTETLGQRKLPPKDHGGLFIVGIFSVLDALLNAPMEQAMSKLNLPTPVVDAIMNRQGIYAPYLQLAIACENFDQEAIEQQAEACGFSADEVNLVHVKSLIWAEELEN</sequence>